<dbReference type="EMBL" id="MEIA01000301">
    <property type="protein sequence ID" value="OJF11581.1"/>
    <property type="molecule type" value="Genomic_DNA"/>
</dbReference>
<keyword evidence="4" id="KW-1185">Reference proteome</keyword>
<reference evidence="3 4" key="1">
    <citation type="submission" date="2016-09" db="EMBL/GenBank/DDBJ databases">
        <title>Couchioplanes caeruleus draft genome sequence.</title>
        <authorList>
            <person name="Sheehan J."/>
            <person name="Caffrey P."/>
        </authorList>
    </citation>
    <scope>NUCLEOTIDE SEQUENCE [LARGE SCALE GENOMIC DNA]</scope>
    <source>
        <strain evidence="3 4">DSM 43634</strain>
    </source>
</reference>
<sequence>MEMQRSAPALGAAALALAGLLAAPASPASASGSTGQGCGQLRIDDSLPMPSAGHHARRSVVVDGNCQVTYGRVEIAKVAGIMAEPRAYRTFSDMYDCCNILMTSLTTKTDAASSTYDTHVNREPWNAGWTVQDVARTAGATVGTRAEFGYRGIFDPTGRWYHNTHETFVTVAADGTATCRQSVVLRHAFIGWHWEHGCS</sequence>
<feature type="signal peptide" evidence="2">
    <location>
        <begin position="1"/>
        <end position="30"/>
    </location>
</feature>
<accession>A0A1K0FFI2</accession>
<evidence type="ECO:0000256" key="2">
    <source>
        <dbReference type="SAM" id="SignalP"/>
    </source>
</evidence>
<evidence type="ECO:0000256" key="1">
    <source>
        <dbReference type="SAM" id="MobiDB-lite"/>
    </source>
</evidence>
<comment type="caution">
    <text evidence="3">The sequence shown here is derived from an EMBL/GenBank/DDBJ whole genome shotgun (WGS) entry which is preliminary data.</text>
</comment>
<dbReference type="AlphaFoldDB" id="A0A1K0FFI2"/>
<protein>
    <submittedName>
        <fullName evidence="3">Uncharacterized protein</fullName>
    </submittedName>
</protein>
<feature type="region of interest" description="Disordered" evidence="1">
    <location>
        <begin position="33"/>
        <end position="55"/>
    </location>
</feature>
<dbReference type="Proteomes" id="UP000182486">
    <property type="component" value="Unassembled WGS sequence"/>
</dbReference>
<name>A0A1K0FFI2_9ACTN</name>
<gene>
    <name evidence="3" type="ORF">BG844_25520</name>
</gene>
<keyword evidence="2" id="KW-0732">Signal</keyword>
<organism evidence="3 4">
    <name type="scientific">Couchioplanes caeruleus subsp. caeruleus</name>
    <dbReference type="NCBI Taxonomy" id="56427"/>
    <lineage>
        <taxon>Bacteria</taxon>
        <taxon>Bacillati</taxon>
        <taxon>Actinomycetota</taxon>
        <taxon>Actinomycetes</taxon>
        <taxon>Micromonosporales</taxon>
        <taxon>Micromonosporaceae</taxon>
        <taxon>Couchioplanes</taxon>
    </lineage>
</organism>
<evidence type="ECO:0000313" key="4">
    <source>
        <dbReference type="Proteomes" id="UP000182486"/>
    </source>
</evidence>
<evidence type="ECO:0000313" key="3">
    <source>
        <dbReference type="EMBL" id="OJF11581.1"/>
    </source>
</evidence>
<proteinExistence type="predicted"/>
<feature type="chain" id="PRO_5012972984" evidence="2">
    <location>
        <begin position="31"/>
        <end position="199"/>
    </location>
</feature>